<accession>A0ABX6N8V9</accession>
<dbReference type="InterPro" id="IPR051043">
    <property type="entry name" value="Sulfatase_Mod_Factor_Kinase"/>
</dbReference>
<organism evidence="6 7">
    <name type="scientific">Limnobacter profundi</name>
    <dbReference type="NCBI Taxonomy" id="2732163"/>
    <lineage>
        <taxon>Bacteria</taxon>
        <taxon>Pseudomonadati</taxon>
        <taxon>Pseudomonadota</taxon>
        <taxon>Betaproteobacteria</taxon>
        <taxon>Burkholderiales</taxon>
        <taxon>Burkholderiaceae</taxon>
        <taxon>Limnobacter</taxon>
    </lineage>
</organism>
<feature type="domain" description="DinB-like" evidence="5">
    <location>
        <begin position="63"/>
        <end position="210"/>
    </location>
</feature>
<dbReference type="SUPFAM" id="SSF56436">
    <property type="entry name" value="C-type lectin-like"/>
    <property type="match status" value="1"/>
</dbReference>
<dbReference type="NCBIfam" id="NF041186">
    <property type="entry name" value="SenA"/>
    <property type="match status" value="1"/>
</dbReference>
<dbReference type="PANTHER" id="PTHR23150:SF19">
    <property type="entry name" value="FORMYLGLYCINE-GENERATING ENZYME"/>
    <property type="match status" value="1"/>
</dbReference>
<dbReference type="InterPro" id="IPR016187">
    <property type="entry name" value="CTDL_fold"/>
</dbReference>
<dbReference type="Proteomes" id="UP000501130">
    <property type="component" value="Chromosome"/>
</dbReference>
<keyword evidence="2" id="KW-0408">Iron</keyword>
<dbReference type="Gene3D" id="3.90.1580.10">
    <property type="entry name" value="paralog of FGE (formylglycine-generating enzyme)"/>
    <property type="match status" value="2"/>
</dbReference>
<evidence type="ECO:0000259" key="5">
    <source>
        <dbReference type="Pfam" id="PF12867"/>
    </source>
</evidence>
<dbReference type="InterPro" id="IPR005532">
    <property type="entry name" value="SUMF_dom"/>
</dbReference>
<dbReference type="InterPro" id="IPR024775">
    <property type="entry name" value="DinB-like"/>
</dbReference>
<evidence type="ECO:0000256" key="2">
    <source>
        <dbReference type="ARBA" id="ARBA00023004"/>
    </source>
</evidence>
<dbReference type="InterPro" id="IPR030809">
    <property type="entry name" value="EgtB_signatur"/>
</dbReference>
<evidence type="ECO:0000259" key="4">
    <source>
        <dbReference type="Pfam" id="PF03781"/>
    </source>
</evidence>
<feature type="domain" description="Sulfatase-modifying factor enzyme-like" evidence="4">
    <location>
        <begin position="363"/>
        <end position="431"/>
    </location>
</feature>
<dbReference type="Pfam" id="PF12867">
    <property type="entry name" value="DinB_2"/>
    <property type="match status" value="1"/>
</dbReference>
<evidence type="ECO:0000313" key="6">
    <source>
        <dbReference type="EMBL" id="QJR30874.1"/>
    </source>
</evidence>
<keyword evidence="1" id="KW-0560">Oxidoreductase</keyword>
<dbReference type="InterPro" id="IPR042095">
    <property type="entry name" value="SUMF_sf"/>
</dbReference>
<proteinExistence type="predicted"/>
<dbReference type="Pfam" id="PF03781">
    <property type="entry name" value="FGE-sulfatase"/>
    <property type="match status" value="2"/>
</dbReference>
<comment type="pathway">
    <text evidence="3">Amino-acid biosynthesis; ergothioneine biosynthesis.</text>
</comment>
<feature type="domain" description="Sulfatase-modifying factor enzyme-like" evidence="4">
    <location>
        <begin position="249"/>
        <end position="362"/>
    </location>
</feature>
<dbReference type="EMBL" id="CP053084">
    <property type="protein sequence ID" value="QJR30874.1"/>
    <property type="molecule type" value="Genomic_DNA"/>
</dbReference>
<protein>
    <submittedName>
        <fullName evidence="6">SUMF1/EgtB/PvdO family nonheme iron enzyme</fullName>
    </submittedName>
</protein>
<reference evidence="6 7" key="1">
    <citation type="submission" date="2020-05" db="EMBL/GenBank/DDBJ databases">
        <title>Compete genome of Limnobacter sp. SAORIC-580.</title>
        <authorList>
            <person name="Song J."/>
            <person name="Cho J.-C."/>
        </authorList>
    </citation>
    <scope>NUCLEOTIDE SEQUENCE [LARGE SCALE GENOMIC DNA]</scope>
    <source>
        <strain evidence="6 7">SAORIC-580</strain>
    </source>
</reference>
<name>A0ABX6N8V9_9BURK</name>
<evidence type="ECO:0000256" key="1">
    <source>
        <dbReference type="ARBA" id="ARBA00023002"/>
    </source>
</evidence>
<evidence type="ECO:0000256" key="3">
    <source>
        <dbReference type="ARBA" id="ARBA00037882"/>
    </source>
</evidence>
<dbReference type="PANTHER" id="PTHR23150">
    <property type="entry name" value="SULFATASE MODIFYING FACTOR 1, 2"/>
    <property type="match status" value="1"/>
</dbReference>
<keyword evidence="7" id="KW-1185">Reference proteome</keyword>
<gene>
    <name evidence="6" type="ORF">HKT17_14765</name>
</gene>
<dbReference type="NCBIfam" id="TIGR04373">
    <property type="entry name" value="egtB_X_signatur"/>
    <property type="match status" value="1"/>
</dbReference>
<evidence type="ECO:0000313" key="7">
    <source>
        <dbReference type="Proteomes" id="UP000501130"/>
    </source>
</evidence>
<sequence length="436" mass="49973">MKGRWLGCSVCSFLLDRHFRLLSLYPFVVHLSCPHHRSVFVNSRINPAQLARTANAAFLRDALLRTRERTLGLLEDYVAALGSDCKVPRRPELNPPLWELCHVAWFQDWWLARNPDWALGVQCNPDAPKRESRLFNADARLNSSTIAHDTRWEIGLPDLQGTLDYLAASLCDTLKLLEQADALCASDPGNADQYLYFFRLCVLHEQMHNEAAVFMAKLLNIQLRPHNACRPGVQECSESVQLHLPASQWTLGWQGEGFAFDNEVPACVVQLQAFTIDSRPVSWAQYLEFVQATQHPMPAFVAFENDGWINLGYGQKTPLKLSAPAENISWLDAQAYCQWAGRRLPTEAEWEYAAHTQANMQWGQVWEWTANTFLPFDGFKMHPYVDYSKPWFHDRKVLKGASWATSAEMVHPKYRNYFQPDRQDVLSGFRTCAINR</sequence>